<dbReference type="Pfam" id="PF00535">
    <property type="entry name" value="Glycos_transf_2"/>
    <property type="match status" value="1"/>
</dbReference>
<feature type="domain" description="Glycosyltransferase 2-like" evidence="8">
    <location>
        <begin position="17"/>
        <end position="177"/>
    </location>
</feature>
<evidence type="ECO:0000256" key="7">
    <source>
        <dbReference type="ARBA" id="ARBA00023136"/>
    </source>
</evidence>
<evidence type="ECO:0000256" key="6">
    <source>
        <dbReference type="ARBA" id="ARBA00022989"/>
    </source>
</evidence>
<gene>
    <name evidence="9" type="ORF">O4J56_22750</name>
</gene>
<dbReference type="PANTHER" id="PTHR48090">
    <property type="entry name" value="UNDECAPRENYL-PHOSPHATE 4-DEOXY-4-FORMAMIDO-L-ARABINOSE TRANSFERASE-RELATED"/>
    <property type="match status" value="1"/>
</dbReference>
<dbReference type="EMBL" id="JAQFWQ010000079">
    <property type="protein sequence ID" value="MDA2813483.1"/>
    <property type="molecule type" value="Genomic_DNA"/>
</dbReference>
<evidence type="ECO:0000256" key="3">
    <source>
        <dbReference type="ARBA" id="ARBA00022676"/>
    </source>
</evidence>
<organism evidence="9 10">
    <name type="scientific">Nocardiopsis endophytica</name>
    <dbReference type="NCBI Taxonomy" id="3018445"/>
    <lineage>
        <taxon>Bacteria</taxon>
        <taxon>Bacillati</taxon>
        <taxon>Actinomycetota</taxon>
        <taxon>Actinomycetes</taxon>
        <taxon>Streptosporangiales</taxon>
        <taxon>Nocardiopsidaceae</taxon>
        <taxon>Nocardiopsis</taxon>
    </lineage>
</organism>
<evidence type="ECO:0000259" key="8">
    <source>
        <dbReference type="Pfam" id="PF00535"/>
    </source>
</evidence>
<proteinExistence type="inferred from homology"/>
<dbReference type="InterPro" id="IPR050256">
    <property type="entry name" value="Glycosyltransferase_2"/>
</dbReference>
<dbReference type="PANTHER" id="PTHR48090:SF1">
    <property type="entry name" value="PROPHAGE BACTOPRENOL GLUCOSYL TRANSFERASE HOMOLOG"/>
    <property type="match status" value="1"/>
</dbReference>
<name>A0ABT4U948_9ACTN</name>
<dbReference type="Proteomes" id="UP001527866">
    <property type="component" value="Unassembled WGS sequence"/>
</dbReference>
<evidence type="ECO:0000313" key="9">
    <source>
        <dbReference type="EMBL" id="MDA2813483.1"/>
    </source>
</evidence>
<evidence type="ECO:0000256" key="4">
    <source>
        <dbReference type="ARBA" id="ARBA00022679"/>
    </source>
</evidence>
<comment type="similarity">
    <text evidence="2">Belongs to the glycosyltransferase 2 family.</text>
</comment>
<protein>
    <submittedName>
        <fullName evidence="9">Glycosyltransferase family 2 protein</fullName>
    </submittedName>
</protein>
<evidence type="ECO:0000256" key="1">
    <source>
        <dbReference type="ARBA" id="ARBA00004141"/>
    </source>
</evidence>
<sequence>MPRDIRLPHDRRPLITAVLPCYNEAEVLDRTHVRLTAVLSRLLSYDHEIVYVDDGSTDGTWETLSRLAERSRSVRAVKLSRNFGHQAACLAGLRTAAGDAVVLIDADLQDPPELIPEMAALWREGWSVVSARRRSRDGETAFKKASAYAFYRLLSAVSDHDPALDTGDFRLLDRRVVALLTASPDKNLYLRGRISAFGLPEAHLSYDRDARQAGSTKYTLRKMVALARNGLLDGSAAPLRLTSWLGAAVLAGGLAAAAVRRDPRVLARSGAFGAQALALGLVGEYLHAVLRQVQDRPDYVVERTLGGSAPPASAPPGSALPGLSISAAGAADTAAADGAVGATGTVSAAKRAANGGAAL</sequence>
<keyword evidence="3" id="KW-0328">Glycosyltransferase</keyword>
<dbReference type="SUPFAM" id="SSF53448">
    <property type="entry name" value="Nucleotide-diphospho-sugar transferases"/>
    <property type="match status" value="1"/>
</dbReference>
<evidence type="ECO:0000256" key="2">
    <source>
        <dbReference type="ARBA" id="ARBA00006739"/>
    </source>
</evidence>
<keyword evidence="5" id="KW-0812">Transmembrane</keyword>
<reference evidence="9 10" key="1">
    <citation type="submission" date="2023-01" db="EMBL/GenBank/DDBJ databases">
        <title>Draft genome sequence of Nocardiopsis sp. RSe5-2 isolated from halophytes.</title>
        <authorList>
            <person name="Duangmal K."/>
            <person name="Chantavorakit T."/>
        </authorList>
    </citation>
    <scope>NUCLEOTIDE SEQUENCE [LARGE SCALE GENOMIC DNA]</scope>
    <source>
        <strain evidence="9 10">RSe5-2</strain>
    </source>
</reference>
<comment type="subcellular location">
    <subcellularLocation>
        <location evidence="1">Membrane</location>
        <topology evidence="1">Multi-pass membrane protein</topology>
    </subcellularLocation>
</comment>
<accession>A0ABT4U948</accession>
<evidence type="ECO:0000256" key="5">
    <source>
        <dbReference type="ARBA" id="ARBA00022692"/>
    </source>
</evidence>
<keyword evidence="6" id="KW-1133">Transmembrane helix</keyword>
<keyword evidence="4" id="KW-0808">Transferase</keyword>
<dbReference type="Gene3D" id="3.90.550.10">
    <property type="entry name" value="Spore Coat Polysaccharide Biosynthesis Protein SpsA, Chain A"/>
    <property type="match status" value="1"/>
</dbReference>
<keyword evidence="7" id="KW-0472">Membrane</keyword>
<evidence type="ECO:0000313" key="10">
    <source>
        <dbReference type="Proteomes" id="UP001527866"/>
    </source>
</evidence>
<keyword evidence="10" id="KW-1185">Reference proteome</keyword>
<dbReference type="InterPro" id="IPR029044">
    <property type="entry name" value="Nucleotide-diphossugar_trans"/>
</dbReference>
<dbReference type="CDD" id="cd04187">
    <property type="entry name" value="DPM1_like_bac"/>
    <property type="match status" value="1"/>
</dbReference>
<comment type="caution">
    <text evidence="9">The sequence shown here is derived from an EMBL/GenBank/DDBJ whole genome shotgun (WGS) entry which is preliminary data.</text>
</comment>
<dbReference type="RefSeq" id="WP_270688505.1">
    <property type="nucleotide sequence ID" value="NZ_JAQFWQ010000079.1"/>
</dbReference>
<dbReference type="InterPro" id="IPR001173">
    <property type="entry name" value="Glyco_trans_2-like"/>
</dbReference>